<keyword evidence="5" id="KW-0808">Transferase</keyword>
<evidence type="ECO:0000256" key="4">
    <source>
        <dbReference type="ARBA" id="ARBA00022553"/>
    </source>
</evidence>
<evidence type="ECO:0000256" key="13">
    <source>
        <dbReference type="SAM" id="Phobius"/>
    </source>
</evidence>
<keyword evidence="4" id="KW-0597">Phosphoprotein</keyword>
<dbReference type="InterPro" id="IPR005467">
    <property type="entry name" value="His_kinase_dom"/>
</dbReference>
<name>A0A5S3Z0N7_9GAMM</name>
<dbReference type="GO" id="GO:0000155">
    <property type="term" value="F:phosphorelay sensor kinase activity"/>
    <property type="evidence" value="ECO:0007669"/>
    <property type="project" value="InterPro"/>
</dbReference>
<dbReference type="SUPFAM" id="SSF55874">
    <property type="entry name" value="ATPase domain of HSP90 chaperone/DNA topoisomerase II/histidine kinase"/>
    <property type="match status" value="1"/>
</dbReference>
<dbReference type="Proteomes" id="UP000305874">
    <property type="component" value="Unassembled WGS sequence"/>
</dbReference>
<dbReference type="Gene3D" id="1.10.287.130">
    <property type="match status" value="1"/>
</dbReference>
<evidence type="ECO:0000259" key="14">
    <source>
        <dbReference type="PROSITE" id="PS50109"/>
    </source>
</evidence>
<dbReference type="InterPro" id="IPR025201">
    <property type="entry name" value="KdpD_TM"/>
</dbReference>
<reference evidence="16" key="2">
    <citation type="submission" date="2019-06" db="EMBL/GenBank/DDBJ databases">
        <title>Co-occurence of chitin degradation, pigmentation and bioactivity in marine Pseudoalteromonas.</title>
        <authorList>
            <person name="Sonnenschein E.C."/>
            <person name="Bech P.K."/>
        </authorList>
    </citation>
    <scope>NUCLEOTIDE SEQUENCE [LARGE SCALE GENOMIC DNA]</scope>
    <source>
        <strain evidence="16">S2897</strain>
    </source>
</reference>
<dbReference type="InterPro" id="IPR036097">
    <property type="entry name" value="HisK_dim/P_sf"/>
</dbReference>
<dbReference type="Gene3D" id="3.30.565.10">
    <property type="entry name" value="Histidine kinase-like ATPase, C-terminal domain"/>
    <property type="match status" value="1"/>
</dbReference>
<feature type="transmembrane region" description="Helical" evidence="13">
    <location>
        <begin position="86"/>
        <end position="106"/>
    </location>
</feature>
<evidence type="ECO:0000256" key="9">
    <source>
        <dbReference type="ARBA" id="ARBA00022840"/>
    </source>
</evidence>
<evidence type="ECO:0000256" key="3">
    <source>
        <dbReference type="ARBA" id="ARBA00012438"/>
    </source>
</evidence>
<feature type="transmembrane region" description="Helical" evidence="13">
    <location>
        <begin position="12"/>
        <end position="31"/>
    </location>
</feature>
<dbReference type="PANTHER" id="PTHR45569:SF1">
    <property type="entry name" value="SENSOR PROTEIN KDPD"/>
    <property type="match status" value="1"/>
</dbReference>
<comment type="caution">
    <text evidence="15">The sequence shown here is derived from an EMBL/GenBank/DDBJ whole genome shotgun (WGS) entry which is preliminary data.</text>
</comment>
<evidence type="ECO:0000256" key="7">
    <source>
        <dbReference type="ARBA" id="ARBA00022741"/>
    </source>
</evidence>
<keyword evidence="10 13" id="KW-1133">Transmembrane helix</keyword>
<dbReference type="GO" id="GO:0005524">
    <property type="term" value="F:ATP binding"/>
    <property type="evidence" value="ECO:0007669"/>
    <property type="project" value="UniProtKB-KW"/>
</dbReference>
<comment type="subcellular location">
    <subcellularLocation>
        <location evidence="2">Membrane</location>
        <topology evidence="2">Multi-pass membrane protein</topology>
    </subcellularLocation>
</comment>
<dbReference type="Pfam" id="PF00512">
    <property type="entry name" value="HisKA"/>
    <property type="match status" value="1"/>
</dbReference>
<dbReference type="RefSeq" id="WP_138548888.1">
    <property type="nucleotide sequence ID" value="NZ_PNCG01000018.1"/>
</dbReference>
<dbReference type="InterPro" id="IPR003661">
    <property type="entry name" value="HisK_dim/P_dom"/>
</dbReference>
<evidence type="ECO:0000256" key="11">
    <source>
        <dbReference type="ARBA" id="ARBA00023012"/>
    </source>
</evidence>
<feature type="transmembrane region" description="Helical" evidence="13">
    <location>
        <begin position="38"/>
        <end position="71"/>
    </location>
</feature>
<keyword evidence="9" id="KW-0067">ATP-binding</keyword>
<evidence type="ECO:0000256" key="5">
    <source>
        <dbReference type="ARBA" id="ARBA00022679"/>
    </source>
</evidence>
<proteinExistence type="predicted"/>
<reference evidence="15 16" key="1">
    <citation type="submission" date="2017-12" db="EMBL/GenBank/DDBJ databases">
        <authorList>
            <person name="Paulsen S."/>
            <person name="Gram L.K."/>
        </authorList>
    </citation>
    <scope>NUCLEOTIDE SEQUENCE [LARGE SCALE GENOMIC DNA]</scope>
    <source>
        <strain evidence="15 16">S2897</strain>
    </source>
</reference>
<evidence type="ECO:0000256" key="12">
    <source>
        <dbReference type="ARBA" id="ARBA00023136"/>
    </source>
</evidence>
<organism evidence="15 16">
    <name type="scientific">Pseudoalteromonas ruthenica</name>
    <dbReference type="NCBI Taxonomy" id="151081"/>
    <lineage>
        <taxon>Bacteria</taxon>
        <taxon>Pseudomonadati</taxon>
        <taxon>Pseudomonadota</taxon>
        <taxon>Gammaproteobacteria</taxon>
        <taxon>Alteromonadales</taxon>
        <taxon>Pseudoalteromonadaceae</taxon>
        <taxon>Pseudoalteromonas</taxon>
    </lineage>
</organism>
<evidence type="ECO:0000313" key="16">
    <source>
        <dbReference type="Proteomes" id="UP000305874"/>
    </source>
</evidence>
<dbReference type="SMART" id="SM00387">
    <property type="entry name" value="HATPase_c"/>
    <property type="match status" value="1"/>
</dbReference>
<dbReference type="EMBL" id="PNCG01000018">
    <property type="protein sequence ID" value="TMP85819.1"/>
    <property type="molecule type" value="Genomic_DNA"/>
</dbReference>
<sequence>MIHWWRRTSFVALLIVLTINLLAGLLDHYFLPKTGVLLLLQLAVVVCTFLSSTWVSILAACLCALSFNFFFTSPQYTLHMNNGEDIINVLVFFIIGLLTSYAVGFWRRQKHRLALAELRTSMLMSVSHDLRTPLAAVMGALETLQTYTDKLEPQEHQELLTSARAQSERLYRYIENLLQATRFELDEGVSLIRSKQPLMPIIESVCARFDVDEVRISHSLSDLKLYAQAPLLEQAFHNVIDNAVSFNEGNAAVVDVSVTASTENILIQIHDEGPGVPKAYRDEIFKPFTSLREKESSDAGTGVGLTVAQSIIRAHGGDISLVPSVTGCTMQITLPTKRV</sequence>
<gene>
    <name evidence="15" type="ORF">CWC05_16530</name>
</gene>
<dbReference type="InterPro" id="IPR036890">
    <property type="entry name" value="HATPase_C_sf"/>
</dbReference>
<dbReference type="SUPFAM" id="SSF47384">
    <property type="entry name" value="Homodimeric domain of signal transducing histidine kinase"/>
    <property type="match status" value="1"/>
</dbReference>
<dbReference type="CDD" id="cd00082">
    <property type="entry name" value="HisKA"/>
    <property type="match status" value="1"/>
</dbReference>
<evidence type="ECO:0000256" key="8">
    <source>
        <dbReference type="ARBA" id="ARBA00022777"/>
    </source>
</evidence>
<accession>A0A5S3Z0N7</accession>
<dbReference type="InterPro" id="IPR052023">
    <property type="entry name" value="Histidine_kinase_KdpD"/>
</dbReference>
<keyword evidence="6 13" id="KW-0812">Transmembrane</keyword>
<dbReference type="SMART" id="SM00388">
    <property type="entry name" value="HisKA"/>
    <property type="match status" value="1"/>
</dbReference>
<keyword evidence="7" id="KW-0547">Nucleotide-binding</keyword>
<keyword evidence="8 15" id="KW-0418">Kinase</keyword>
<dbReference type="InterPro" id="IPR038318">
    <property type="entry name" value="KdpD_sf"/>
</dbReference>
<dbReference type="AlphaFoldDB" id="A0A5S3Z0N7"/>
<evidence type="ECO:0000256" key="10">
    <source>
        <dbReference type="ARBA" id="ARBA00022989"/>
    </source>
</evidence>
<dbReference type="Pfam" id="PF13493">
    <property type="entry name" value="DUF4118"/>
    <property type="match status" value="1"/>
</dbReference>
<dbReference type="InterPro" id="IPR003594">
    <property type="entry name" value="HATPase_dom"/>
</dbReference>
<dbReference type="EC" id="2.7.13.3" evidence="3"/>
<protein>
    <recommendedName>
        <fullName evidence="3">histidine kinase</fullName>
        <ecNumber evidence="3">2.7.13.3</ecNumber>
    </recommendedName>
</protein>
<dbReference type="InterPro" id="IPR004358">
    <property type="entry name" value="Sig_transdc_His_kin-like_C"/>
</dbReference>
<keyword evidence="12 13" id="KW-0472">Membrane</keyword>
<evidence type="ECO:0000256" key="2">
    <source>
        <dbReference type="ARBA" id="ARBA00004141"/>
    </source>
</evidence>
<dbReference type="GO" id="GO:0005886">
    <property type="term" value="C:plasma membrane"/>
    <property type="evidence" value="ECO:0007669"/>
    <property type="project" value="TreeGrafter"/>
</dbReference>
<dbReference type="PRINTS" id="PR00344">
    <property type="entry name" value="BCTRLSENSOR"/>
</dbReference>
<evidence type="ECO:0000313" key="15">
    <source>
        <dbReference type="EMBL" id="TMP85819.1"/>
    </source>
</evidence>
<evidence type="ECO:0000256" key="1">
    <source>
        <dbReference type="ARBA" id="ARBA00000085"/>
    </source>
</evidence>
<dbReference type="Pfam" id="PF02518">
    <property type="entry name" value="HATPase_c"/>
    <property type="match status" value="1"/>
</dbReference>
<evidence type="ECO:0000256" key="6">
    <source>
        <dbReference type="ARBA" id="ARBA00022692"/>
    </source>
</evidence>
<dbReference type="PANTHER" id="PTHR45569">
    <property type="entry name" value="SENSOR PROTEIN KDPD"/>
    <property type="match status" value="1"/>
</dbReference>
<keyword evidence="11" id="KW-0902">Two-component regulatory system</keyword>
<feature type="domain" description="Histidine kinase" evidence="14">
    <location>
        <begin position="125"/>
        <end position="338"/>
    </location>
</feature>
<comment type="catalytic activity">
    <reaction evidence="1">
        <text>ATP + protein L-histidine = ADP + protein N-phospho-L-histidine.</text>
        <dbReference type="EC" id="2.7.13.3"/>
    </reaction>
</comment>
<dbReference type="Gene3D" id="1.20.120.620">
    <property type="entry name" value="Backbone structure of the membrane domain of e. Coli histidine kinase receptor kdpd"/>
    <property type="match status" value="1"/>
</dbReference>
<dbReference type="PROSITE" id="PS50109">
    <property type="entry name" value="HIS_KIN"/>
    <property type="match status" value="1"/>
</dbReference>